<reference evidence="2" key="1">
    <citation type="submission" date="2021-03" db="EMBL/GenBank/DDBJ databases">
        <authorList>
            <person name="Tagirdzhanova G."/>
        </authorList>
    </citation>
    <scope>NUCLEOTIDE SEQUENCE</scope>
</reference>
<name>A0A8H3IZY0_9LECA</name>
<dbReference type="EMBL" id="CAJPDT010000103">
    <property type="protein sequence ID" value="CAF9937910.1"/>
    <property type="molecule type" value="Genomic_DNA"/>
</dbReference>
<protein>
    <submittedName>
        <fullName evidence="2">Uncharacterized protein</fullName>
    </submittedName>
</protein>
<feature type="compositionally biased region" description="Polar residues" evidence="1">
    <location>
        <begin position="304"/>
        <end position="329"/>
    </location>
</feature>
<evidence type="ECO:0000313" key="2">
    <source>
        <dbReference type="EMBL" id="CAF9937910.1"/>
    </source>
</evidence>
<feature type="compositionally biased region" description="Basic and acidic residues" evidence="1">
    <location>
        <begin position="1"/>
        <end position="23"/>
    </location>
</feature>
<organism evidence="2 3">
    <name type="scientific">Imshaugia aleurites</name>
    <dbReference type="NCBI Taxonomy" id="172621"/>
    <lineage>
        <taxon>Eukaryota</taxon>
        <taxon>Fungi</taxon>
        <taxon>Dikarya</taxon>
        <taxon>Ascomycota</taxon>
        <taxon>Pezizomycotina</taxon>
        <taxon>Lecanoromycetes</taxon>
        <taxon>OSLEUM clade</taxon>
        <taxon>Lecanoromycetidae</taxon>
        <taxon>Lecanorales</taxon>
        <taxon>Lecanorineae</taxon>
        <taxon>Parmeliaceae</taxon>
        <taxon>Imshaugia</taxon>
    </lineage>
</organism>
<feature type="compositionally biased region" description="Polar residues" evidence="1">
    <location>
        <begin position="103"/>
        <end position="113"/>
    </location>
</feature>
<sequence>MEANLVREQRNDGAETDSYHFKGVENGNDAEDGLGMTRRYQEQRQRPGIVNNMSRNGYMLSRSDAAKYIKPPIPQSTASSGDSVDGYDSFENTNNKKKRKIPTSGSLGSHQASLSTDMAQMGISSTRDIDVAQSESDSGVGHYYGTGNSAVPAVSSGTGISGAGRGRYGRAGARYHSGRSPLGVSVNGSNTLQAGRSFHHRRDYTPGSSTGGKEAAAAKSTDKGIISAAIAEAAASPRTPVKGQENTSLLEQPSLKKSSSEKTQFTFTCESDSAKSMVWPPDIDFSPSPSGPYSRVATNAAGPHQSQNGRGFATQGTQTSPDMASQTGQAAAHQAGVTQQAPQPAKKPRRPLHKQYALAARNRRTRQEFNNYKNPPKEEDVWICEFCEYESIFHEPPKALIRQYEAKDRLERKRLAEKQRLLEKAKMKGRKGKKGNKKNVNAATHAQQPAQKPRYDQQPMDQIPVQHQRTQSEEYILDDYDDDPIPMPALPAQTPSKIPQPIGQNHNHSLRLSLNSGGVKGGLGDDSKVYS</sequence>
<feature type="region of interest" description="Disordered" evidence="1">
    <location>
        <begin position="70"/>
        <end position="113"/>
    </location>
</feature>
<gene>
    <name evidence="2" type="ORF">IMSHALPRED_000590</name>
</gene>
<dbReference type="AlphaFoldDB" id="A0A8H3IZY0"/>
<dbReference type="Proteomes" id="UP000664534">
    <property type="component" value="Unassembled WGS sequence"/>
</dbReference>
<feature type="compositionally biased region" description="Acidic residues" evidence="1">
    <location>
        <begin position="475"/>
        <end position="484"/>
    </location>
</feature>
<keyword evidence="3" id="KW-1185">Reference proteome</keyword>
<comment type="caution">
    <text evidence="2">The sequence shown here is derived from an EMBL/GenBank/DDBJ whole genome shotgun (WGS) entry which is preliminary data.</text>
</comment>
<feature type="region of interest" description="Disordered" evidence="1">
    <location>
        <begin position="234"/>
        <end position="352"/>
    </location>
</feature>
<feature type="compositionally biased region" description="Polar residues" evidence="1">
    <location>
        <begin position="493"/>
        <end position="516"/>
    </location>
</feature>
<feature type="region of interest" description="Disordered" evidence="1">
    <location>
        <begin position="199"/>
        <end position="220"/>
    </location>
</feature>
<feature type="region of interest" description="Disordered" evidence="1">
    <location>
        <begin position="422"/>
        <end position="531"/>
    </location>
</feature>
<dbReference type="OrthoDB" id="4174342at2759"/>
<evidence type="ECO:0000313" key="3">
    <source>
        <dbReference type="Proteomes" id="UP000664534"/>
    </source>
</evidence>
<feature type="compositionally biased region" description="Polar residues" evidence="1">
    <location>
        <begin position="244"/>
        <end position="271"/>
    </location>
</feature>
<feature type="compositionally biased region" description="Basic residues" evidence="1">
    <location>
        <begin position="427"/>
        <end position="437"/>
    </location>
</feature>
<proteinExistence type="predicted"/>
<accession>A0A8H3IZY0</accession>
<evidence type="ECO:0000256" key="1">
    <source>
        <dbReference type="SAM" id="MobiDB-lite"/>
    </source>
</evidence>
<feature type="region of interest" description="Disordered" evidence="1">
    <location>
        <begin position="1"/>
        <end position="33"/>
    </location>
</feature>